<feature type="transmembrane region" description="Helical" evidence="1">
    <location>
        <begin position="94"/>
        <end position="116"/>
    </location>
</feature>
<dbReference type="PANTHER" id="PTHR37475">
    <property type="entry name" value="ZYGOTE-SPECIFIC CLASS V COPY B GENE PROTEIN"/>
    <property type="match status" value="1"/>
</dbReference>
<comment type="caution">
    <text evidence="2">The sequence shown here is derived from an EMBL/GenBank/DDBJ whole genome shotgun (WGS) entry which is preliminary data.</text>
</comment>
<sequence>MASALAAYGVCQSGCNAAWVFCCSAAGVVAGTVTAGAGVPAAVAACSATQGACMSTCAGLSLAVGAGGIAAGAAAVGAGATAASAVAASVVGGVLLTAAAPIAMIALAGGGLLAFFSRLLPFIDNLI</sequence>
<gene>
    <name evidence="2" type="ORF">CEUSTIGMA_g776.t1</name>
</gene>
<feature type="transmembrane region" description="Helical" evidence="1">
    <location>
        <begin position="27"/>
        <end position="48"/>
    </location>
</feature>
<accession>A0A250WRM6</accession>
<keyword evidence="1" id="KW-1133">Transmembrane helix</keyword>
<name>A0A250WRM6_9CHLO</name>
<keyword evidence="1" id="KW-0472">Membrane</keyword>
<proteinExistence type="predicted"/>
<evidence type="ECO:0000313" key="2">
    <source>
        <dbReference type="EMBL" id="GAX73322.1"/>
    </source>
</evidence>
<dbReference type="EMBL" id="BEGY01000003">
    <property type="protein sequence ID" value="GAX73322.1"/>
    <property type="molecule type" value="Genomic_DNA"/>
</dbReference>
<dbReference type="PANTHER" id="PTHR37475:SF1">
    <property type="entry name" value="ZYGOTE-SPECIFIC PROTEIN"/>
    <property type="match status" value="1"/>
</dbReference>
<keyword evidence="1" id="KW-0812">Transmembrane</keyword>
<dbReference type="Proteomes" id="UP000232323">
    <property type="component" value="Unassembled WGS sequence"/>
</dbReference>
<feature type="transmembrane region" description="Helical" evidence="1">
    <location>
        <begin position="60"/>
        <end position="88"/>
    </location>
</feature>
<keyword evidence="3" id="KW-1185">Reference proteome</keyword>
<organism evidence="2 3">
    <name type="scientific">Chlamydomonas eustigma</name>
    <dbReference type="NCBI Taxonomy" id="1157962"/>
    <lineage>
        <taxon>Eukaryota</taxon>
        <taxon>Viridiplantae</taxon>
        <taxon>Chlorophyta</taxon>
        <taxon>core chlorophytes</taxon>
        <taxon>Chlorophyceae</taxon>
        <taxon>CS clade</taxon>
        <taxon>Chlamydomonadales</taxon>
        <taxon>Chlamydomonadaceae</taxon>
        <taxon>Chlamydomonas</taxon>
    </lineage>
</organism>
<protein>
    <submittedName>
        <fullName evidence="2">Uncharacterized protein</fullName>
    </submittedName>
</protein>
<dbReference type="AlphaFoldDB" id="A0A250WRM6"/>
<evidence type="ECO:0000256" key="1">
    <source>
        <dbReference type="SAM" id="Phobius"/>
    </source>
</evidence>
<reference evidence="2 3" key="1">
    <citation type="submission" date="2017-08" db="EMBL/GenBank/DDBJ databases">
        <title>Acidophilic green algal genome provides insights into adaptation to an acidic environment.</title>
        <authorList>
            <person name="Hirooka S."/>
            <person name="Hirose Y."/>
            <person name="Kanesaki Y."/>
            <person name="Higuchi S."/>
            <person name="Fujiwara T."/>
            <person name="Onuma R."/>
            <person name="Era A."/>
            <person name="Ohbayashi R."/>
            <person name="Uzuka A."/>
            <person name="Nozaki H."/>
            <person name="Yoshikawa H."/>
            <person name="Miyagishima S.Y."/>
        </authorList>
    </citation>
    <scope>NUCLEOTIDE SEQUENCE [LARGE SCALE GENOMIC DNA]</scope>
    <source>
        <strain evidence="2 3">NIES-2499</strain>
    </source>
</reference>
<evidence type="ECO:0000313" key="3">
    <source>
        <dbReference type="Proteomes" id="UP000232323"/>
    </source>
</evidence>